<dbReference type="AlphaFoldDB" id="A0A9Q0MAM1"/>
<proteinExistence type="predicted"/>
<comment type="caution">
    <text evidence="1">The sequence shown here is derived from an EMBL/GenBank/DDBJ whole genome shotgun (WGS) entry which is preliminary data.</text>
</comment>
<protein>
    <submittedName>
        <fullName evidence="1">Uncharacterized protein</fullName>
    </submittedName>
</protein>
<accession>A0A9Q0MAM1</accession>
<name>A0A9Q0MAM1_BLOTA</name>
<sequence length="62" mass="7181">MEKRHTPKTGFPFIIDNEFEIDNYQFPELPSMFLKIDRPIGVELSGITRHQNGFYPDLPEGG</sequence>
<gene>
    <name evidence="1" type="ORF">RDWZM_001448</name>
</gene>
<organism evidence="1 2">
    <name type="scientific">Blomia tropicalis</name>
    <name type="common">Mite</name>
    <dbReference type="NCBI Taxonomy" id="40697"/>
    <lineage>
        <taxon>Eukaryota</taxon>
        <taxon>Metazoa</taxon>
        <taxon>Ecdysozoa</taxon>
        <taxon>Arthropoda</taxon>
        <taxon>Chelicerata</taxon>
        <taxon>Arachnida</taxon>
        <taxon>Acari</taxon>
        <taxon>Acariformes</taxon>
        <taxon>Sarcoptiformes</taxon>
        <taxon>Astigmata</taxon>
        <taxon>Glycyphagoidea</taxon>
        <taxon>Echimyopodidae</taxon>
        <taxon>Blomia</taxon>
    </lineage>
</organism>
<evidence type="ECO:0000313" key="2">
    <source>
        <dbReference type="Proteomes" id="UP001142055"/>
    </source>
</evidence>
<dbReference type="EMBL" id="JAPWDV010000001">
    <property type="protein sequence ID" value="KAJ6222903.1"/>
    <property type="molecule type" value="Genomic_DNA"/>
</dbReference>
<keyword evidence="2" id="KW-1185">Reference proteome</keyword>
<evidence type="ECO:0000313" key="1">
    <source>
        <dbReference type="EMBL" id="KAJ6222903.1"/>
    </source>
</evidence>
<reference evidence="1" key="1">
    <citation type="submission" date="2022-12" db="EMBL/GenBank/DDBJ databases">
        <title>Genome assemblies of Blomia tropicalis.</title>
        <authorList>
            <person name="Cui Y."/>
        </authorList>
    </citation>
    <scope>NUCLEOTIDE SEQUENCE</scope>
    <source>
        <tissue evidence="1">Adult mites</tissue>
    </source>
</reference>
<dbReference type="Proteomes" id="UP001142055">
    <property type="component" value="Chromosome 1"/>
</dbReference>